<dbReference type="Gene3D" id="2.120.10.30">
    <property type="entry name" value="TolB, C-terminal domain"/>
    <property type="match status" value="1"/>
</dbReference>
<dbReference type="Proteomes" id="UP000199569">
    <property type="component" value="Unassembled WGS sequence"/>
</dbReference>
<evidence type="ECO:0000313" key="2">
    <source>
        <dbReference type="Proteomes" id="UP000199569"/>
    </source>
</evidence>
<accession>A0A1G5CIN5</accession>
<dbReference type="InterPro" id="IPR011042">
    <property type="entry name" value="6-blade_b-propeller_TolB-like"/>
</dbReference>
<name>A0A1G5CIN5_9HYPH</name>
<evidence type="ECO:0008006" key="3">
    <source>
        <dbReference type="Google" id="ProtNLM"/>
    </source>
</evidence>
<dbReference type="AlphaFoldDB" id="A0A1G5CIN5"/>
<dbReference type="STRING" id="549386.SAMN02927923_00579"/>
<dbReference type="EMBL" id="FMVJ01000002">
    <property type="protein sequence ID" value="SCY02206.1"/>
    <property type="molecule type" value="Genomic_DNA"/>
</dbReference>
<protein>
    <recommendedName>
        <fullName evidence="3">Sorbosone dehydrogenase</fullName>
    </recommendedName>
</protein>
<evidence type="ECO:0000313" key="1">
    <source>
        <dbReference type="EMBL" id="SCY02206.1"/>
    </source>
</evidence>
<gene>
    <name evidence="1" type="ORF">SAMN02927923_00579</name>
</gene>
<organism evidence="1 2">
    <name type="scientific">Microvirga guangxiensis</name>
    <dbReference type="NCBI Taxonomy" id="549386"/>
    <lineage>
        <taxon>Bacteria</taxon>
        <taxon>Pseudomonadati</taxon>
        <taxon>Pseudomonadota</taxon>
        <taxon>Alphaproteobacteria</taxon>
        <taxon>Hyphomicrobiales</taxon>
        <taxon>Methylobacteriaceae</taxon>
        <taxon>Microvirga</taxon>
    </lineage>
</organism>
<reference evidence="1 2" key="1">
    <citation type="submission" date="2016-10" db="EMBL/GenBank/DDBJ databases">
        <authorList>
            <person name="de Groot N.N."/>
        </authorList>
    </citation>
    <scope>NUCLEOTIDE SEQUENCE [LARGE SCALE GENOMIC DNA]</scope>
    <source>
        <strain evidence="1 2">CGMCC 1.7666</strain>
    </source>
</reference>
<sequence>MAPHAADLGLMFYTGKMFPAAYQGGIFSAQHGSWNRTKPIGARVMFTPLKPDGTADKPQVFAEGWLNENGEYLGRPVDVAMLLDGSLLVSDDTAGAIYRISYEGQ</sequence>
<keyword evidence="2" id="KW-1185">Reference proteome</keyword>
<proteinExistence type="predicted"/>
<dbReference type="SUPFAM" id="SSF63829">
    <property type="entry name" value="Calcium-dependent phosphotriesterase"/>
    <property type="match status" value="1"/>
</dbReference>